<keyword evidence="3" id="KW-1185">Reference proteome</keyword>
<organism evidence="2 3">
    <name type="scientific">Spirosoma flavum</name>
    <dbReference type="NCBI Taxonomy" id="2048557"/>
    <lineage>
        <taxon>Bacteria</taxon>
        <taxon>Pseudomonadati</taxon>
        <taxon>Bacteroidota</taxon>
        <taxon>Cytophagia</taxon>
        <taxon>Cytophagales</taxon>
        <taxon>Cytophagaceae</taxon>
        <taxon>Spirosoma</taxon>
    </lineage>
</organism>
<gene>
    <name evidence="2" type="ORF">ACFS25_24775</name>
</gene>
<comment type="caution">
    <text evidence="2">The sequence shown here is derived from an EMBL/GenBank/DDBJ whole genome shotgun (WGS) entry which is preliminary data.</text>
</comment>
<sequence length="165" mass="18411">MTRLLIALLLVSLAAPAFRPALPPTNRAKPGVSTSVVAEPVKLSWEVLRDVTFKKKWYAEESVYMLYPTFGQGIQKLSGKTVDLTGYVLPVDLESNIYVLSAFPYSACFFCGGAGPESVVSLKFKKSDKKFKTDERRTFRGTLKLNADNIYELNYILADAEMLDQ</sequence>
<keyword evidence="1" id="KW-0732">Signal</keyword>
<evidence type="ECO:0000256" key="1">
    <source>
        <dbReference type="SAM" id="SignalP"/>
    </source>
</evidence>
<dbReference type="EMBL" id="JBHUOM010000023">
    <property type="protein sequence ID" value="MFD2937020.1"/>
    <property type="molecule type" value="Genomic_DNA"/>
</dbReference>
<feature type="chain" id="PRO_5047423757" evidence="1">
    <location>
        <begin position="18"/>
        <end position="165"/>
    </location>
</feature>
<accession>A0ABW6ANQ9</accession>
<reference evidence="3" key="1">
    <citation type="journal article" date="2019" name="Int. J. Syst. Evol. Microbiol.">
        <title>The Global Catalogue of Microorganisms (GCM) 10K type strain sequencing project: providing services to taxonomists for standard genome sequencing and annotation.</title>
        <authorList>
            <consortium name="The Broad Institute Genomics Platform"/>
            <consortium name="The Broad Institute Genome Sequencing Center for Infectious Disease"/>
            <person name="Wu L."/>
            <person name="Ma J."/>
        </authorList>
    </citation>
    <scope>NUCLEOTIDE SEQUENCE [LARGE SCALE GENOMIC DNA]</scope>
    <source>
        <strain evidence="3">KCTC 52490</strain>
    </source>
</reference>
<dbReference type="RefSeq" id="WP_381506404.1">
    <property type="nucleotide sequence ID" value="NZ_JBHUOM010000023.1"/>
</dbReference>
<evidence type="ECO:0000313" key="2">
    <source>
        <dbReference type="EMBL" id="MFD2937020.1"/>
    </source>
</evidence>
<dbReference type="Gene3D" id="2.40.50.870">
    <property type="entry name" value="Protein of unknown function (DUF3299)"/>
    <property type="match status" value="1"/>
</dbReference>
<feature type="signal peptide" evidence="1">
    <location>
        <begin position="1"/>
        <end position="17"/>
    </location>
</feature>
<protein>
    <submittedName>
        <fullName evidence="2">DUF3299 domain-containing protein</fullName>
    </submittedName>
</protein>
<dbReference type="Proteomes" id="UP001597512">
    <property type="component" value="Unassembled WGS sequence"/>
</dbReference>
<evidence type="ECO:0000313" key="3">
    <source>
        <dbReference type="Proteomes" id="UP001597512"/>
    </source>
</evidence>
<proteinExistence type="predicted"/>
<name>A0ABW6ANQ9_9BACT</name>